<proteinExistence type="predicted"/>
<evidence type="ECO:0008006" key="3">
    <source>
        <dbReference type="Google" id="ProtNLM"/>
    </source>
</evidence>
<dbReference type="KEGG" id="aup:AsAng_0013490"/>
<organism evidence="1 2">
    <name type="scientific">Aureispira anguillae</name>
    <dbReference type="NCBI Taxonomy" id="2864201"/>
    <lineage>
        <taxon>Bacteria</taxon>
        <taxon>Pseudomonadati</taxon>
        <taxon>Bacteroidota</taxon>
        <taxon>Saprospiria</taxon>
        <taxon>Saprospirales</taxon>
        <taxon>Saprospiraceae</taxon>
        <taxon>Aureispira</taxon>
    </lineage>
</organism>
<dbReference type="EMBL" id="AP026867">
    <property type="protein sequence ID" value="BDS10640.1"/>
    <property type="molecule type" value="Genomic_DNA"/>
</dbReference>
<accession>A0A915YCN1</accession>
<dbReference type="PROSITE" id="PS51257">
    <property type="entry name" value="PROKAR_LIPOPROTEIN"/>
    <property type="match status" value="1"/>
</dbReference>
<dbReference type="Proteomes" id="UP001060919">
    <property type="component" value="Chromosome"/>
</dbReference>
<dbReference type="RefSeq" id="WP_264791928.1">
    <property type="nucleotide sequence ID" value="NZ_AP026867.1"/>
</dbReference>
<protein>
    <recommendedName>
        <fullName evidence="3">Lipocalin-like domain-containing protein</fullName>
    </recommendedName>
</protein>
<name>A0A915YCN1_9BACT</name>
<sequence>MKYHLIYLLLIGYLVSFSSCSLKQRIIGAWKVENKGKTKGAVYTFQPSGTLQLRTAQNEIDIYNWEFSNRNKSIILSKKNAPTAQVFFLNYLDLFFLGLSSPNEGLLLSRQLKIKSLSHKAARRKLKGEWSLVQLEDSTYVVDEQRLKIIFWDNGISQEITDGDARLGRWVLSDDNRTLTLSNDDYTQTIGIHFLQKQKLQLTDEYGSYLMTKTDQLPKAPSTNKVAKKISGAWSLKKVGKRIVEGANYTLYLNEDGSLKIFEQEHISKTGQWYVSNDGRFLILNHSYGQESYPIEQINGKKLSLVDEFKTITFRRIKEF</sequence>
<evidence type="ECO:0000313" key="1">
    <source>
        <dbReference type="EMBL" id="BDS10640.1"/>
    </source>
</evidence>
<evidence type="ECO:0000313" key="2">
    <source>
        <dbReference type="Proteomes" id="UP001060919"/>
    </source>
</evidence>
<gene>
    <name evidence="1" type="ORF">AsAng_0013490</name>
</gene>
<reference evidence="1" key="1">
    <citation type="submission" date="2022-09" db="EMBL/GenBank/DDBJ databases">
        <title>Aureispira anguillicida sp. nov., isolated from Leptocephalus of Japanese eel Anguilla japonica.</title>
        <authorList>
            <person name="Yuasa K."/>
            <person name="Mekata T."/>
            <person name="Ikunari K."/>
        </authorList>
    </citation>
    <scope>NUCLEOTIDE SEQUENCE</scope>
    <source>
        <strain evidence="1">EL160426</strain>
    </source>
</reference>
<keyword evidence="2" id="KW-1185">Reference proteome</keyword>
<dbReference type="AlphaFoldDB" id="A0A915YCN1"/>